<evidence type="ECO:0000313" key="1">
    <source>
        <dbReference type="EMBL" id="KAI8440848.1"/>
    </source>
</evidence>
<organism evidence="1 2">
    <name type="scientific">Choristoneura fumiferana</name>
    <name type="common">Spruce budworm moth</name>
    <name type="synonym">Archips fumiferana</name>
    <dbReference type="NCBI Taxonomy" id="7141"/>
    <lineage>
        <taxon>Eukaryota</taxon>
        <taxon>Metazoa</taxon>
        <taxon>Ecdysozoa</taxon>
        <taxon>Arthropoda</taxon>
        <taxon>Hexapoda</taxon>
        <taxon>Insecta</taxon>
        <taxon>Pterygota</taxon>
        <taxon>Neoptera</taxon>
        <taxon>Endopterygota</taxon>
        <taxon>Lepidoptera</taxon>
        <taxon>Glossata</taxon>
        <taxon>Ditrysia</taxon>
        <taxon>Tortricoidea</taxon>
        <taxon>Tortricidae</taxon>
        <taxon>Tortricinae</taxon>
        <taxon>Choristoneura</taxon>
    </lineage>
</organism>
<evidence type="ECO:0000313" key="2">
    <source>
        <dbReference type="Proteomes" id="UP001064048"/>
    </source>
</evidence>
<comment type="caution">
    <text evidence="1">The sequence shown here is derived from an EMBL/GenBank/DDBJ whole genome shotgun (WGS) entry which is preliminary data.</text>
</comment>
<sequence>MRRISPNNPVRRRLFADADLDKAEMSKKWNFDFDTETPLDGPIEWFKREGENWVGWEKNTDICDEKDSFQMKMENEVTPNEKTAKDPPVVRKRRNDSASSDKGVRRKISFD</sequence>
<gene>
    <name evidence="1" type="ORF">MSG28_009159</name>
</gene>
<protein>
    <submittedName>
        <fullName evidence="1">Uncharacterized protein</fullName>
    </submittedName>
</protein>
<reference evidence="1 2" key="1">
    <citation type="journal article" date="2022" name="Genome Biol. Evol.">
        <title>The Spruce Budworm Genome: Reconstructing the Evolutionary History of Antifreeze Proteins.</title>
        <authorList>
            <person name="Beliveau C."/>
            <person name="Gagne P."/>
            <person name="Picq S."/>
            <person name="Vernygora O."/>
            <person name="Keeling C.I."/>
            <person name="Pinkney K."/>
            <person name="Doucet D."/>
            <person name="Wen F."/>
            <person name="Johnston J.S."/>
            <person name="Maaroufi H."/>
            <person name="Boyle B."/>
            <person name="Laroche J."/>
            <person name="Dewar K."/>
            <person name="Juretic N."/>
            <person name="Blackburn G."/>
            <person name="Nisole A."/>
            <person name="Brunet B."/>
            <person name="Brandao M."/>
            <person name="Lumley L."/>
            <person name="Duan J."/>
            <person name="Quan G."/>
            <person name="Lucarotti C.J."/>
            <person name="Roe A.D."/>
            <person name="Sperling F.A.H."/>
            <person name="Levesque R.C."/>
            <person name="Cusson M."/>
        </authorList>
    </citation>
    <scope>NUCLEOTIDE SEQUENCE [LARGE SCALE GENOMIC DNA]</scope>
    <source>
        <strain evidence="1">Glfc:IPQL:Cfum</strain>
    </source>
</reference>
<accession>A0ACC0KWJ9</accession>
<dbReference type="Proteomes" id="UP001064048">
    <property type="component" value="Chromosome 15"/>
</dbReference>
<dbReference type="EMBL" id="CM046115">
    <property type="protein sequence ID" value="KAI8440848.1"/>
    <property type="molecule type" value="Genomic_DNA"/>
</dbReference>
<keyword evidence="2" id="KW-1185">Reference proteome</keyword>
<proteinExistence type="predicted"/>
<name>A0ACC0KWJ9_CHOFU</name>